<protein>
    <submittedName>
        <fullName evidence="1">Uncharacterized protein</fullName>
    </submittedName>
</protein>
<keyword evidence="2" id="KW-1185">Reference proteome</keyword>
<proteinExistence type="predicted"/>
<dbReference type="Proteomes" id="UP001054902">
    <property type="component" value="Unassembled WGS sequence"/>
</dbReference>
<dbReference type="AlphaFoldDB" id="A0AAD3CS81"/>
<sequence>MLLQSSTSTSFIGTQLNLPVVSPVVSTLGVNSSSVIGKLGDSIVSNPANTESTIFNLAAHLILDFATVCSPDSILIRIFILIGRIFALASSLVSDQQESFIELIFQASLLYLAIDGVIKPTIAPYANYMIKSQSPPLLFRDKRLFVKLFKPLGFSWLQYMQLRSEMVLEWVCSTKRGEVFFEQTTHLIMVYKGSGYFWEQDRVISGDQLRNESELFHLGCNQITQDLLCDLVQSNVGKPACEVIMEERLCCVESASTRFEYLRVNVCRLVEVAEMDTLLKERVKALLFNELCVKRWSN</sequence>
<dbReference type="EMBL" id="BLLK01000045">
    <property type="protein sequence ID" value="GFH51236.1"/>
    <property type="molecule type" value="Genomic_DNA"/>
</dbReference>
<gene>
    <name evidence="1" type="ORF">CTEN210_07712</name>
</gene>
<reference evidence="1 2" key="1">
    <citation type="journal article" date="2021" name="Sci. Rep.">
        <title>The genome of the diatom Chaetoceros tenuissimus carries an ancient integrated fragment of an extant virus.</title>
        <authorList>
            <person name="Hongo Y."/>
            <person name="Kimura K."/>
            <person name="Takaki Y."/>
            <person name="Yoshida Y."/>
            <person name="Baba S."/>
            <person name="Kobayashi G."/>
            <person name="Nagasaki K."/>
            <person name="Hano T."/>
            <person name="Tomaru Y."/>
        </authorList>
    </citation>
    <scope>NUCLEOTIDE SEQUENCE [LARGE SCALE GENOMIC DNA]</scope>
    <source>
        <strain evidence="1 2">NIES-3715</strain>
    </source>
</reference>
<evidence type="ECO:0000313" key="2">
    <source>
        <dbReference type="Proteomes" id="UP001054902"/>
    </source>
</evidence>
<organism evidence="1 2">
    <name type="scientific">Chaetoceros tenuissimus</name>
    <dbReference type="NCBI Taxonomy" id="426638"/>
    <lineage>
        <taxon>Eukaryota</taxon>
        <taxon>Sar</taxon>
        <taxon>Stramenopiles</taxon>
        <taxon>Ochrophyta</taxon>
        <taxon>Bacillariophyta</taxon>
        <taxon>Coscinodiscophyceae</taxon>
        <taxon>Chaetocerotophycidae</taxon>
        <taxon>Chaetocerotales</taxon>
        <taxon>Chaetocerotaceae</taxon>
        <taxon>Chaetoceros</taxon>
    </lineage>
</organism>
<accession>A0AAD3CS81</accession>
<evidence type="ECO:0000313" key="1">
    <source>
        <dbReference type="EMBL" id="GFH51236.1"/>
    </source>
</evidence>
<comment type="caution">
    <text evidence="1">The sequence shown here is derived from an EMBL/GenBank/DDBJ whole genome shotgun (WGS) entry which is preliminary data.</text>
</comment>
<name>A0AAD3CS81_9STRA</name>